<dbReference type="PANTHER" id="PTHR21506">
    <property type="entry name" value="COMPONENT OF OLIGOMERIC GOLGI COMPLEX 6"/>
    <property type="match status" value="1"/>
</dbReference>
<accession>A0A9W8GYU3</accession>
<proteinExistence type="inferred from homology"/>
<dbReference type="Proteomes" id="UP001140011">
    <property type="component" value="Unassembled WGS sequence"/>
</dbReference>
<dbReference type="InterPro" id="IPR048369">
    <property type="entry name" value="COG6_C"/>
</dbReference>
<feature type="domain" description="Conserved Oligomeric Golgi complex subunit 6 C-terminal" evidence="12">
    <location>
        <begin position="195"/>
        <end position="636"/>
    </location>
</feature>
<keyword evidence="5 10" id="KW-0653">Protein transport</keyword>
<evidence type="ECO:0000256" key="1">
    <source>
        <dbReference type="ARBA" id="ARBA00004395"/>
    </source>
</evidence>
<dbReference type="GO" id="GO:0015031">
    <property type="term" value="P:protein transport"/>
    <property type="evidence" value="ECO:0007669"/>
    <property type="project" value="UniProtKB-KW"/>
</dbReference>
<evidence type="ECO:0000256" key="7">
    <source>
        <dbReference type="ARBA" id="ARBA00023136"/>
    </source>
</evidence>
<dbReference type="GO" id="GO:0006891">
    <property type="term" value="P:intra-Golgi vesicle-mediated transport"/>
    <property type="evidence" value="ECO:0007669"/>
    <property type="project" value="UniProtKB-UniRule"/>
</dbReference>
<evidence type="ECO:0000259" key="11">
    <source>
        <dbReference type="Pfam" id="PF06419"/>
    </source>
</evidence>
<keyword evidence="14" id="KW-1185">Reference proteome</keyword>
<dbReference type="AlphaFoldDB" id="A0A9W8GYU3"/>
<dbReference type="InterPro" id="IPR048368">
    <property type="entry name" value="COG6_N"/>
</dbReference>
<dbReference type="Pfam" id="PF20653">
    <property type="entry name" value="COG6_C"/>
    <property type="match status" value="1"/>
</dbReference>
<comment type="function">
    <text evidence="9">Acts as a component of the peripheral membrane COG complex that is involved in intra-Golgi protein trafficking. COG is located at the cis-Golgi, and regulates tethering of retrograde intra-Golgi vesicles and possibly a number of other membrane trafficking events.</text>
</comment>
<comment type="caution">
    <text evidence="13">The sequence shown here is derived from an EMBL/GenBank/DDBJ whole genome shotgun (WGS) entry which is preliminary data.</text>
</comment>
<evidence type="ECO:0000256" key="6">
    <source>
        <dbReference type="ARBA" id="ARBA00023034"/>
    </source>
</evidence>
<evidence type="ECO:0000256" key="10">
    <source>
        <dbReference type="RuleBase" id="RU365075"/>
    </source>
</evidence>
<evidence type="ECO:0000313" key="14">
    <source>
        <dbReference type="Proteomes" id="UP001140011"/>
    </source>
</evidence>
<gene>
    <name evidence="13" type="primary">COG6</name>
    <name evidence="13" type="ORF">GGI19_003858</name>
</gene>
<dbReference type="EMBL" id="JANBUH010000287">
    <property type="protein sequence ID" value="KAJ2752394.1"/>
    <property type="molecule type" value="Genomic_DNA"/>
</dbReference>
<comment type="subunit">
    <text evidence="10">Component of the conserved oligomeric Golgi complex.</text>
</comment>
<comment type="function">
    <text evidence="10">Acts as component of the peripheral membrane COG complex that is involved in intra-Golgi protein trafficking. COG is located at the cis-Golgi, and regulates tethering of retrograde intra-Golgi vesicles and possibly a number of other membrane trafficking events.</text>
</comment>
<keyword evidence="4 10" id="KW-0813">Transport</keyword>
<dbReference type="InterPro" id="IPR010490">
    <property type="entry name" value="COG6"/>
</dbReference>
<reference evidence="13" key="1">
    <citation type="submission" date="2022-07" db="EMBL/GenBank/DDBJ databases">
        <title>Phylogenomic reconstructions and comparative analyses of Kickxellomycotina fungi.</title>
        <authorList>
            <person name="Reynolds N.K."/>
            <person name="Stajich J.E."/>
            <person name="Barry K."/>
            <person name="Grigoriev I.V."/>
            <person name="Crous P."/>
            <person name="Smith M.E."/>
        </authorList>
    </citation>
    <scope>NUCLEOTIDE SEQUENCE</scope>
    <source>
        <strain evidence="13">BCRC 34297</strain>
    </source>
</reference>
<evidence type="ECO:0000256" key="5">
    <source>
        <dbReference type="ARBA" id="ARBA00022927"/>
    </source>
</evidence>
<evidence type="ECO:0000256" key="8">
    <source>
        <dbReference type="ARBA" id="ARBA00031348"/>
    </source>
</evidence>
<evidence type="ECO:0000256" key="9">
    <source>
        <dbReference type="ARBA" id="ARBA00043873"/>
    </source>
</evidence>
<dbReference type="SMART" id="SM01087">
    <property type="entry name" value="COG6"/>
    <property type="match status" value="1"/>
</dbReference>
<keyword evidence="7 10" id="KW-0472">Membrane</keyword>
<dbReference type="OrthoDB" id="272987at2759"/>
<sequence>MVSTSSVIVADKRAPGMLGRRAQQIVQQPLDGPEVRSALEALASCYNAPSDSTGVDPDLNGLARHRDVRGDMQARGSQMDAEFVQALGAVEAAFAGLERSVDELDGQCSALRTQVNAALRTTAAAAEQAGALADERRELSTRLSLASDFLSRFSLADADSERLSGSVVDSAYFAALDRVAVTRAECQKLLGVGSQTAAHELMRELSAQEDAAYAALLRWVMAKARDLASDSAPVEPQLRHALRRLHAHPALLDAAAAEIARARREAVGRSFVAALVRGGVGGTPRPIDAHAGDAPRYVGDMLAWAHQACAEEGELLDALQGPPVQGQADRGLLAVALEAVARPLELRVAQAVAETRAPAVLFRIDSLLSFYATLFAAVRLPADSAFMATVHGLCSSAHARLLSALDALLLDAIAAAFDRVPPTLDAPPPLAALLAVVDDILRLHEDSIDQLSEPQHTVGGAPVADHIARMLDRLRTEAHAAAADDTALRAYECTIFELNVLAPLLDHAVPFASLACWHSAQEASHTHLADTLCRQLVQLVKEKSHLPFEDAEIQADDLPDCLARFNHCLKSASDLDVARLVARLADHGLARSIAHRVTQMFVEEYAQLYARINFLGESLPPAVTALLLAPETVATLL</sequence>
<comment type="subcellular location">
    <subcellularLocation>
        <location evidence="1 10">Golgi apparatus membrane</location>
        <topology evidence="1 10">Peripheral membrane protein</topology>
    </subcellularLocation>
</comment>
<dbReference type="GO" id="GO:0000139">
    <property type="term" value="C:Golgi membrane"/>
    <property type="evidence" value="ECO:0007669"/>
    <property type="project" value="UniProtKB-SubCell"/>
</dbReference>
<feature type="domain" description="Conserved oligomeric complex COG6 N-terminal" evidence="11">
    <location>
        <begin position="64"/>
        <end position="164"/>
    </location>
</feature>
<dbReference type="PANTHER" id="PTHR21506:SF0">
    <property type="entry name" value="CONSERVED OLIGOMERIC GOLGI COMPLEX SUBUNIT 6"/>
    <property type="match status" value="1"/>
</dbReference>
<keyword evidence="6 10" id="KW-0333">Golgi apparatus</keyword>
<evidence type="ECO:0000259" key="12">
    <source>
        <dbReference type="Pfam" id="PF20653"/>
    </source>
</evidence>
<comment type="similarity">
    <text evidence="2 10">Belongs to the COG6 family.</text>
</comment>
<dbReference type="GO" id="GO:0017119">
    <property type="term" value="C:Golgi transport complex"/>
    <property type="evidence" value="ECO:0007669"/>
    <property type="project" value="UniProtKB-UniRule"/>
</dbReference>
<organism evidence="13 14">
    <name type="scientific">Coemansia pectinata</name>
    <dbReference type="NCBI Taxonomy" id="1052879"/>
    <lineage>
        <taxon>Eukaryota</taxon>
        <taxon>Fungi</taxon>
        <taxon>Fungi incertae sedis</taxon>
        <taxon>Zoopagomycota</taxon>
        <taxon>Kickxellomycotina</taxon>
        <taxon>Kickxellomycetes</taxon>
        <taxon>Kickxellales</taxon>
        <taxon>Kickxellaceae</taxon>
        <taxon>Coemansia</taxon>
    </lineage>
</organism>
<protein>
    <recommendedName>
        <fullName evidence="3 10">Conserved oligomeric Golgi complex subunit 6</fullName>
        <shortName evidence="10">COG complex subunit 6</shortName>
    </recommendedName>
    <alternativeName>
        <fullName evidence="8 10">Component of oligomeric Golgi complex 6</fullName>
    </alternativeName>
</protein>
<dbReference type="Pfam" id="PF06419">
    <property type="entry name" value="COG6_N"/>
    <property type="match status" value="1"/>
</dbReference>
<evidence type="ECO:0000256" key="2">
    <source>
        <dbReference type="ARBA" id="ARBA00011023"/>
    </source>
</evidence>
<evidence type="ECO:0000256" key="3">
    <source>
        <dbReference type="ARBA" id="ARBA00020973"/>
    </source>
</evidence>
<name>A0A9W8GYU3_9FUNG</name>
<evidence type="ECO:0000313" key="13">
    <source>
        <dbReference type="EMBL" id="KAJ2752394.1"/>
    </source>
</evidence>
<evidence type="ECO:0000256" key="4">
    <source>
        <dbReference type="ARBA" id="ARBA00022448"/>
    </source>
</evidence>